<comment type="caution">
    <text evidence="2">The sequence shown here is derived from an EMBL/GenBank/DDBJ whole genome shotgun (WGS) entry which is preliminary data.</text>
</comment>
<comment type="similarity">
    <text evidence="1">Belongs to the ROK (NagC/XylR) family.</text>
</comment>
<keyword evidence="3" id="KW-1185">Reference proteome</keyword>
<dbReference type="PANTHER" id="PTHR18964:SF149">
    <property type="entry name" value="BIFUNCTIONAL UDP-N-ACETYLGLUCOSAMINE 2-EPIMERASE_N-ACETYLMANNOSAMINE KINASE"/>
    <property type="match status" value="1"/>
</dbReference>
<evidence type="ECO:0000313" key="3">
    <source>
        <dbReference type="Proteomes" id="UP000643279"/>
    </source>
</evidence>
<accession>A0ABQ2B0M5</accession>
<dbReference type="InterPro" id="IPR043129">
    <property type="entry name" value="ATPase_NBD"/>
</dbReference>
<evidence type="ECO:0000313" key="2">
    <source>
        <dbReference type="EMBL" id="GGI01448.1"/>
    </source>
</evidence>
<dbReference type="InterPro" id="IPR036388">
    <property type="entry name" value="WH-like_DNA-bd_sf"/>
</dbReference>
<dbReference type="Proteomes" id="UP000643279">
    <property type="component" value="Unassembled WGS sequence"/>
</dbReference>
<dbReference type="SUPFAM" id="SSF46785">
    <property type="entry name" value="Winged helix' DNA-binding domain"/>
    <property type="match status" value="1"/>
</dbReference>
<sequence>MNSLAQGVRATDLKRTNGRVVLDDVRIYGPTTAPEIGKRTSLSKPTVGSALRSLEAAGFVCERGSKAGRSGQAPLLWAIDERAGLVLSIDVWTQWVRLGRRSLNGQPRGTFRARSESGSAEDMLHALTGALNGLLAQESLAREAIVYAVMGSPGVVDATSGRLQHASNLPGWDDKSTLTALHDLFGPNFLIMKDVYLAVLGEAEARNIDGAKDFVLLSVGRGVGAAVVRDGQPLPGANGLAGEIAFLPLGVDPLARLPRPRDARSPGGWASPCRRVGALAPCT</sequence>
<proteinExistence type="inferred from homology"/>
<dbReference type="SUPFAM" id="SSF53067">
    <property type="entry name" value="Actin-like ATPase domain"/>
    <property type="match status" value="1"/>
</dbReference>
<dbReference type="Gene3D" id="1.10.10.10">
    <property type="entry name" value="Winged helix-like DNA-binding domain superfamily/Winged helix DNA-binding domain"/>
    <property type="match status" value="1"/>
</dbReference>
<gene>
    <name evidence="2" type="ORF">GCM10007170_40910</name>
</gene>
<organism evidence="2 3">
    <name type="scientific">Arthrobacter liuii</name>
    <dbReference type="NCBI Taxonomy" id="1476996"/>
    <lineage>
        <taxon>Bacteria</taxon>
        <taxon>Bacillati</taxon>
        <taxon>Actinomycetota</taxon>
        <taxon>Actinomycetes</taxon>
        <taxon>Micrococcales</taxon>
        <taxon>Micrococcaceae</taxon>
        <taxon>Arthrobacter</taxon>
    </lineage>
</organism>
<dbReference type="CDD" id="cd23763">
    <property type="entry name" value="ASKHA_ATPase_ROK"/>
    <property type="match status" value="1"/>
</dbReference>
<dbReference type="InterPro" id="IPR000600">
    <property type="entry name" value="ROK"/>
</dbReference>
<reference evidence="3" key="1">
    <citation type="journal article" date="2019" name="Int. J. Syst. Evol. Microbiol.">
        <title>The Global Catalogue of Microorganisms (GCM) 10K type strain sequencing project: providing services to taxonomists for standard genome sequencing and annotation.</title>
        <authorList>
            <consortium name="The Broad Institute Genomics Platform"/>
            <consortium name="The Broad Institute Genome Sequencing Center for Infectious Disease"/>
            <person name="Wu L."/>
            <person name="Ma J."/>
        </authorList>
    </citation>
    <scope>NUCLEOTIDE SEQUENCE [LARGE SCALE GENOMIC DNA]</scope>
    <source>
        <strain evidence="3">CGMCC 1.12778</strain>
    </source>
</reference>
<evidence type="ECO:0008006" key="4">
    <source>
        <dbReference type="Google" id="ProtNLM"/>
    </source>
</evidence>
<dbReference type="Gene3D" id="3.30.420.40">
    <property type="match status" value="2"/>
</dbReference>
<dbReference type="InterPro" id="IPR036390">
    <property type="entry name" value="WH_DNA-bd_sf"/>
</dbReference>
<dbReference type="EMBL" id="BMFW01000034">
    <property type="protein sequence ID" value="GGI01448.1"/>
    <property type="molecule type" value="Genomic_DNA"/>
</dbReference>
<dbReference type="Pfam" id="PF00480">
    <property type="entry name" value="ROK"/>
    <property type="match status" value="1"/>
</dbReference>
<protein>
    <recommendedName>
        <fullName evidence="4">ROK family protein</fullName>
    </recommendedName>
</protein>
<evidence type="ECO:0000256" key="1">
    <source>
        <dbReference type="ARBA" id="ARBA00006479"/>
    </source>
</evidence>
<name>A0ABQ2B0M5_9MICC</name>
<dbReference type="PANTHER" id="PTHR18964">
    <property type="entry name" value="ROK (REPRESSOR, ORF, KINASE) FAMILY"/>
    <property type="match status" value="1"/>
</dbReference>